<reference evidence="5 6" key="1">
    <citation type="submission" date="2024-02" db="EMBL/GenBank/DDBJ databases">
        <title>De novo assembly and annotation of 12 fungi associated with fruit tree decline syndrome in Ontario, Canada.</title>
        <authorList>
            <person name="Sulman M."/>
            <person name="Ellouze W."/>
            <person name="Ilyukhin E."/>
        </authorList>
    </citation>
    <scope>NUCLEOTIDE SEQUENCE [LARGE SCALE GENOMIC DNA]</scope>
    <source>
        <strain evidence="5 6">M1-105</strain>
    </source>
</reference>
<dbReference type="InterPro" id="IPR056884">
    <property type="entry name" value="NPHP3-like_N"/>
</dbReference>
<feature type="repeat" description="ANK" evidence="3">
    <location>
        <begin position="1513"/>
        <end position="1545"/>
    </location>
</feature>
<feature type="repeat" description="ANK" evidence="3">
    <location>
        <begin position="1447"/>
        <end position="1479"/>
    </location>
</feature>
<evidence type="ECO:0000256" key="2">
    <source>
        <dbReference type="ARBA" id="ARBA00023043"/>
    </source>
</evidence>
<dbReference type="InterPro" id="IPR002110">
    <property type="entry name" value="Ankyrin_rpt"/>
</dbReference>
<dbReference type="EMBL" id="JAJVDC020000068">
    <property type="protein sequence ID" value="KAL1627733.1"/>
    <property type="molecule type" value="Genomic_DNA"/>
</dbReference>
<evidence type="ECO:0000256" key="1">
    <source>
        <dbReference type="ARBA" id="ARBA00022737"/>
    </source>
</evidence>
<dbReference type="Pfam" id="PF12796">
    <property type="entry name" value="Ank_2"/>
    <property type="match status" value="5"/>
</dbReference>
<feature type="repeat" description="ANK" evidence="3">
    <location>
        <begin position="903"/>
        <end position="927"/>
    </location>
</feature>
<gene>
    <name evidence="5" type="ORF">SLS56_006182</name>
</gene>
<sequence>MIPVAGLALLARDIAKGIKEVRDTLKNADKEIRGLYNGVVSLYAVLQGVSLVMEQMDDLNLKNTSPGDIVFSCNETFEDIRKLLRKQGLDVQEGITRVNSMEKHSHREARKGGRWAKVTQGTRWYFDKEEVEKLCTDLEHHKTTLSLAMSKDSMSALVEVLKAQTKTSLHLDAIRKAQAEIRTAQIEESNRRLSERQGKIIKEFCELTPQESLNKHLGLRHEGTGMWFRDCPEFQNFLSDDNASLWMYGIPGAGKSVLTSTIIEFVNELRTQNVITAYFFCEHNNPDTQDVRNILGSIVGQLSIQNTEAFAEMEAFYDQHTSFDKFTADNQSILGLIWSMSNHADATVIVIDGLDECLKNPDHVIGTLAELSDSDNGTVKVIFTSRDERNIQRCLEDFTRWEIKASKADVRLFVAAELESRFKEMSAKSSSLKDEILQHLVDNSDGICQLDYLHALPSNGMRRKALKQLPPDLPKTYERILLQAIESSRGITTYLERTLRWIALAARPLSMQEISHAIAIMEGDSTFDDPMDMEKVICHYSSLIREEKGLLTFSHFSVKEYLRSIQPDDRKLSNFRLNDSLDHDFLTTSCLTYLLLDDFDRPIPESNENMRNFSEDHHLYNYASLFWTHHLRGTAKSSEATSMLMHRLLAPHKSNNFALWAYTWLSSYLISNENTSNNVFSSMADITPLHLACMCGLQEVVDALIKKGLDVNQRSHLLRTPLDCAAGLLLPKEQEGLPGPEHRQETAKRLLQENVVLDRENMFVLESAIHHDDARLLKLMLDAGCPLTTNVIRLARVKGSDSIIGVILEASPNQDLDPNSELLELHRLVVHRVGDKSIDELNPLKHSSIPDTIPIHLEKDYKEMIKTAVRNGQLSRISEMLLRLPSLTGLERKTFLSDLLCGAAQFGHAEVIEYLIEQGADVAHKSHHKNQTALHRATLHRRSRVVQLLLKTLENPATSIEAEDDRGEAVWMYAILGGSVEILQRLLDAHPSLNLEKRTREGWSAIHFAVQSKNRSMFWFLQKLGLDITCSTDEGINPFHLLLDIGPGELELPQQYARFAIDAFLQEEDDLSKQAWWGQNYLHLMFETAAPEASEIIWQAIASDPRLKSTREKALRDVDQNLDTPLHIALRVLANDIQTLKLPDIHKIEQRTELVRSICSAKEEVHVAELILPCPVDLGIRDQSGYTPLETAALHLQDNVDLLRCLMEQTRDSDLDNPFGYPASALHYICMRKKEGIEDLLSSYLAQIATSRTRDERGRTALMMTPLVVSTLSIASQLIEMAKDNAESRDFEGKDLLYHACEVGGTAMVTALIQHGAKVNQLIGPEGDKSLPLLIAAKTGKMDIVRLLLDSGADPYAKAQDGLQLHHYAVLHGQEELRELIDSLGNFDFTGYCPTVTYTYTENGRRREQKFMRPTFLHIAAMNESSAGLQWLLDVKGLRNFEEETGQGYTPLILAARVGELKNCRLLVEAGALVSRARPDGPEALSTACHWGHPHICEYLLSVDNRIVAKPSMGLTPLEIAAQQGHLNVVRLLLKHDFEIPANAELKALNAGRRDIADLIQRKVKQRQRRNTGLNSRTEKDLNTLRLPLVCQRDSEGSLLDLIRAGINPNMRINGKNDTALHAASRKGWTKAVSMIVAEGAEIESINDFGESPLSCATDFQHLECAKILVNLGARLDWKTGTRLSVLHDAATNDNAEMLSYFLSKGLDANSKSYLGMTPLIDTEDFDCVDILLRHGADPCATTIMNRTAVSALSSNGKCSDSLQEVLLHILQSRLFEMVDLREMDVDMTPLYRAAFRGLAEVVEILIEHGADINLPGGLFGTPYQAAFKQGHVEVLRILAENGAKPCMVLRDNHEQAAWFWEHGGQFSFQAPNGAWRSASLPIQSKTATRRPRVHRRRAMRYWHHGYRFSLPAPSGAWIIA</sequence>
<keyword evidence="2 3" id="KW-0040">ANK repeat</keyword>
<protein>
    <recommendedName>
        <fullName evidence="4">Nephrocystin 3-like N-terminal domain-containing protein</fullName>
    </recommendedName>
</protein>
<dbReference type="Proteomes" id="UP001521116">
    <property type="component" value="Unassembled WGS sequence"/>
</dbReference>
<dbReference type="PRINTS" id="PR01415">
    <property type="entry name" value="ANKYRIN"/>
</dbReference>
<evidence type="ECO:0000313" key="5">
    <source>
        <dbReference type="EMBL" id="KAL1627733.1"/>
    </source>
</evidence>
<dbReference type="SUPFAM" id="SSF52540">
    <property type="entry name" value="P-loop containing nucleoside triphosphate hydrolases"/>
    <property type="match status" value="1"/>
</dbReference>
<feature type="repeat" description="ANK" evidence="3">
    <location>
        <begin position="684"/>
        <end position="716"/>
    </location>
</feature>
<organism evidence="5 6">
    <name type="scientific">Neofusicoccum ribis</name>
    <dbReference type="NCBI Taxonomy" id="45134"/>
    <lineage>
        <taxon>Eukaryota</taxon>
        <taxon>Fungi</taxon>
        <taxon>Dikarya</taxon>
        <taxon>Ascomycota</taxon>
        <taxon>Pezizomycotina</taxon>
        <taxon>Dothideomycetes</taxon>
        <taxon>Dothideomycetes incertae sedis</taxon>
        <taxon>Botryosphaeriales</taxon>
        <taxon>Botryosphaeriaceae</taxon>
        <taxon>Neofusicoccum</taxon>
    </lineage>
</organism>
<accession>A0ABR3SRG3</accession>
<proteinExistence type="predicted"/>
<dbReference type="Gene3D" id="3.40.50.300">
    <property type="entry name" value="P-loop containing nucleotide triphosphate hydrolases"/>
    <property type="match status" value="1"/>
</dbReference>
<feature type="domain" description="Nephrocystin 3-like N-terminal" evidence="4">
    <location>
        <begin position="223"/>
        <end position="386"/>
    </location>
</feature>
<feature type="repeat" description="ANK" evidence="3">
    <location>
        <begin position="1328"/>
        <end position="1360"/>
    </location>
</feature>
<dbReference type="SUPFAM" id="SSF48403">
    <property type="entry name" value="Ankyrin repeat"/>
    <property type="match status" value="4"/>
</dbReference>
<dbReference type="InterPro" id="IPR051165">
    <property type="entry name" value="Multifunctional_ANK_Repeat"/>
</dbReference>
<dbReference type="Pfam" id="PF24883">
    <property type="entry name" value="NPHP3_N"/>
    <property type="match status" value="1"/>
</dbReference>
<dbReference type="SMART" id="SM00248">
    <property type="entry name" value="ANK"/>
    <property type="match status" value="20"/>
</dbReference>
<comment type="caution">
    <text evidence="5">The sequence shown here is derived from an EMBL/GenBank/DDBJ whole genome shotgun (WGS) entry which is preliminary data.</text>
</comment>
<keyword evidence="6" id="KW-1185">Reference proteome</keyword>
<dbReference type="Gene3D" id="1.25.40.20">
    <property type="entry name" value="Ankyrin repeat-containing domain"/>
    <property type="match status" value="5"/>
</dbReference>
<dbReference type="InterPro" id="IPR036770">
    <property type="entry name" value="Ankyrin_rpt-contain_sf"/>
</dbReference>
<dbReference type="PROSITE" id="PS50297">
    <property type="entry name" value="ANK_REP_REGION"/>
    <property type="match status" value="6"/>
</dbReference>
<dbReference type="PANTHER" id="PTHR24123:SF33">
    <property type="entry name" value="PROTEIN HOS4"/>
    <property type="match status" value="1"/>
</dbReference>
<dbReference type="PANTHER" id="PTHR24123">
    <property type="entry name" value="ANKYRIN REPEAT-CONTAINING"/>
    <property type="match status" value="1"/>
</dbReference>
<dbReference type="Pfam" id="PF00023">
    <property type="entry name" value="Ank"/>
    <property type="match status" value="2"/>
</dbReference>
<feature type="repeat" description="ANK" evidence="3">
    <location>
        <begin position="1616"/>
        <end position="1648"/>
    </location>
</feature>
<keyword evidence="1" id="KW-0677">Repeat</keyword>
<feature type="repeat" description="ANK" evidence="3">
    <location>
        <begin position="1682"/>
        <end position="1714"/>
    </location>
</feature>
<name>A0ABR3SRG3_9PEZI</name>
<feature type="repeat" description="ANK" evidence="3">
    <location>
        <begin position="1786"/>
        <end position="1818"/>
    </location>
</feature>
<evidence type="ECO:0000256" key="3">
    <source>
        <dbReference type="PROSITE-ProRule" id="PRU00023"/>
    </source>
</evidence>
<dbReference type="PROSITE" id="PS50088">
    <property type="entry name" value="ANK_REPEAT"/>
    <property type="match status" value="8"/>
</dbReference>
<dbReference type="InterPro" id="IPR027417">
    <property type="entry name" value="P-loop_NTPase"/>
</dbReference>
<evidence type="ECO:0000259" key="4">
    <source>
        <dbReference type="Pfam" id="PF24883"/>
    </source>
</evidence>
<evidence type="ECO:0000313" key="6">
    <source>
        <dbReference type="Proteomes" id="UP001521116"/>
    </source>
</evidence>